<accession>A0A1H4CYA4</accession>
<dbReference type="PANTHER" id="PTHR46401">
    <property type="entry name" value="GLYCOSYLTRANSFERASE WBBK-RELATED"/>
    <property type="match status" value="1"/>
</dbReference>
<feature type="domain" description="Glycosyl transferase family 1" evidence="2">
    <location>
        <begin position="253"/>
        <end position="372"/>
    </location>
</feature>
<dbReference type="OrthoDB" id="9790710at2"/>
<dbReference type="InterPro" id="IPR001296">
    <property type="entry name" value="Glyco_trans_1"/>
</dbReference>
<reference evidence="3 4" key="1">
    <citation type="submission" date="2016-10" db="EMBL/GenBank/DDBJ databases">
        <authorList>
            <person name="de Groot N.N."/>
        </authorList>
    </citation>
    <scope>NUCLEOTIDE SEQUENCE [LARGE SCALE GENOMIC DNA]</scope>
    <source>
        <strain evidence="3 4">DSM 15345</strain>
    </source>
</reference>
<proteinExistence type="predicted"/>
<evidence type="ECO:0000313" key="3">
    <source>
        <dbReference type="EMBL" id="SEA65310.1"/>
    </source>
</evidence>
<dbReference type="Gene3D" id="3.40.50.2000">
    <property type="entry name" value="Glycogen Phosphorylase B"/>
    <property type="match status" value="1"/>
</dbReference>
<evidence type="ECO:0000256" key="1">
    <source>
        <dbReference type="ARBA" id="ARBA00022679"/>
    </source>
</evidence>
<protein>
    <submittedName>
        <fullName evidence="3">Glycosyl transferases group 1</fullName>
    </submittedName>
</protein>
<evidence type="ECO:0000259" key="2">
    <source>
        <dbReference type="Pfam" id="PF00534"/>
    </source>
</evidence>
<dbReference type="AlphaFoldDB" id="A0A1H4CYA4"/>
<gene>
    <name evidence="3" type="ORF">SAMN05444370_108106</name>
</gene>
<name>A0A1H4CYA4_9RHOB</name>
<evidence type="ECO:0000313" key="4">
    <source>
        <dbReference type="Proteomes" id="UP000198703"/>
    </source>
</evidence>
<dbReference type="Pfam" id="PF00534">
    <property type="entry name" value="Glycos_transf_1"/>
    <property type="match status" value="1"/>
</dbReference>
<dbReference type="RefSeq" id="WP_093254297.1">
    <property type="nucleotide sequence ID" value="NZ_FNQM01000008.1"/>
</dbReference>
<dbReference type="SUPFAM" id="SSF53756">
    <property type="entry name" value="UDP-Glycosyltransferase/glycogen phosphorylase"/>
    <property type="match status" value="1"/>
</dbReference>
<keyword evidence="1 3" id="KW-0808">Transferase</keyword>
<keyword evidence="4" id="KW-1185">Reference proteome</keyword>
<dbReference type="GO" id="GO:0016757">
    <property type="term" value="F:glycosyltransferase activity"/>
    <property type="evidence" value="ECO:0007669"/>
    <property type="project" value="InterPro"/>
</dbReference>
<dbReference type="STRING" id="89524.SAMN05444370_108106"/>
<dbReference type="Proteomes" id="UP000198703">
    <property type="component" value="Unassembled WGS sequence"/>
</dbReference>
<organism evidence="3 4">
    <name type="scientific">Rubrimonas cliftonensis</name>
    <dbReference type="NCBI Taxonomy" id="89524"/>
    <lineage>
        <taxon>Bacteria</taxon>
        <taxon>Pseudomonadati</taxon>
        <taxon>Pseudomonadota</taxon>
        <taxon>Alphaproteobacteria</taxon>
        <taxon>Rhodobacterales</taxon>
        <taxon>Paracoccaceae</taxon>
        <taxon>Rubrimonas</taxon>
    </lineage>
</organism>
<sequence length="393" mass="41454">MAGRLTAPPLPVETPRALFDVSRLLRQRARAFGTGVDRIDLAIGLDLAARFGPDCLFVHAAPAGPALLPHAVGAAALRALARRWGALPAAGDAKEPDADPSAPRGLARALLAGAVRGAAGGFRALAGPDVTYVVASHSGLPAERGGIDRVDPGRRMRRLAYIHDVIPLEYPEYQTPRSARRFERFLAALGAAPTRYVANSADTARRLGACAAARGWAVEGIDALPPRLEPGPPPRDDPAPRPAVRAILDGAAPWFIAIGTIEPRKNHLLLLQLWRALAEAGTPPRLAVVGRRGWENEMVVDMLDRCAAIAPHVSEFGDLSDAETLALLKGARALLFPSFAEGLGLPLMEAAAVGTPAIVSDLPVFREIAPPGTVFLDPLDGPGWARAIRARLG</sequence>
<dbReference type="EMBL" id="FNQM01000008">
    <property type="protein sequence ID" value="SEA65310.1"/>
    <property type="molecule type" value="Genomic_DNA"/>
</dbReference>
<dbReference type="PANTHER" id="PTHR46401:SF2">
    <property type="entry name" value="GLYCOSYLTRANSFERASE WBBK-RELATED"/>
    <property type="match status" value="1"/>
</dbReference>